<keyword evidence="6 8" id="KW-0100">Branched-chain amino acid biosynthesis</keyword>
<accession>A0A9X8Y7H9</accession>
<comment type="function">
    <text evidence="8">Catalyzes the conversion of 2 pyruvate molecules into acetolactate in the first common step of the biosynthetic pathway of the branched-amino acids such as leucine, isoleucine, and valine.</text>
</comment>
<evidence type="ECO:0000256" key="1">
    <source>
        <dbReference type="ARBA" id="ARBA00004974"/>
    </source>
</evidence>
<evidence type="ECO:0000256" key="2">
    <source>
        <dbReference type="ARBA" id="ARBA00005025"/>
    </source>
</evidence>
<comment type="caution">
    <text evidence="10">The sequence shown here is derived from an EMBL/GenBank/DDBJ whole genome shotgun (WGS) entry which is preliminary data.</text>
</comment>
<dbReference type="GO" id="GO:1990610">
    <property type="term" value="F:acetolactate synthase regulator activity"/>
    <property type="evidence" value="ECO:0007669"/>
    <property type="project" value="UniProtKB-UniRule"/>
</dbReference>
<dbReference type="InterPro" id="IPR027271">
    <property type="entry name" value="Acetolactate_synth/TF_NikR_C"/>
</dbReference>
<evidence type="ECO:0000313" key="11">
    <source>
        <dbReference type="Proteomes" id="UP000294682"/>
    </source>
</evidence>
<dbReference type="CDD" id="cd04878">
    <property type="entry name" value="ACT_AHAS"/>
    <property type="match status" value="1"/>
</dbReference>
<evidence type="ECO:0000256" key="3">
    <source>
        <dbReference type="ARBA" id="ARBA00006341"/>
    </source>
</evidence>
<reference evidence="10 11" key="1">
    <citation type="submission" date="2019-03" db="EMBL/GenBank/DDBJ databases">
        <title>Genomic Encyclopedia of Type Strains, Phase IV (KMG-IV): sequencing the most valuable type-strain genomes for metagenomic binning, comparative biology and taxonomic classification.</title>
        <authorList>
            <person name="Goeker M."/>
        </authorList>
    </citation>
    <scope>NUCLEOTIDE SEQUENCE [LARGE SCALE GENOMIC DNA]</scope>
    <source>
        <strain evidence="10 11">DSM 100433</strain>
    </source>
</reference>
<dbReference type="PROSITE" id="PS51671">
    <property type="entry name" value="ACT"/>
    <property type="match status" value="1"/>
</dbReference>
<dbReference type="GO" id="GO:0005829">
    <property type="term" value="C:cytosol"/>
    <property type="evidence" value="ECO:0007669"/>
    <property type="project" value="TreeGrafter"/>
</dbReference>
<name>A0A9X8Y7H9_9FIRM</name>
<dbReference type="Proteomes" id="UP000294682">
    <property type="component" value="Unassembled WGS sequence"/>
</dbReference>
<dbReference type="InterPro" id="IPR045865">
    <property type="entry name" value="ACT-like_dom_sf"/>
</dbReference>
<dbReference type="InterPro" id="IPR039557">
    <property type="entry name" value="AHAS_ACT"/>
</dbReference>
<dbReference type="OrthoDB" id="9787365at2"/>
<dbReference type="NCBIfam" id="TIGR00119">
    <property type="entry name" value="acolac_sm"/>
    <property type="match status" value="1"/>
</dbReference>
<comment type="pathway">
    <text evidence="1 8">Amino-acid biosynthesis; L-isoleucine biosynthesis; L-isoleucine from 2-oxobutanoate: step 1/4.</text>
</comment>
<dbReference type="GO" id="GO:0003984">
    <property type="term" value="F:acetolactate synthase activity"/>
    <property type="evidence" value="ECO:0007669"/>
    <property type="project" value="UniProtKB-UniRule"/>
</dbReference>
<keyword evidence="11" id="KW-1185">Reference proteome</keyword>
<proteinExistence type="inferred from homology"/>
<dbReference type="InterPro" id="IPR004789">
    <property type="entry name" value="Acetalactate_synth_ssu"/>
</dbReference>
<dbReference type="EMBL" id="SLUK01000011">
    <property type="protein sequence ID" value="TCL42282.1"/>
    <property type="molecule type" value="Genomic_DNA"/>
</dbReference>
<feature type="domain" description="ACT" evidence="9">
    <location>
        <begin position="9"/>
        <end position="83"/>
    </location>
</feature>
<dbReference type="InterPro" id="IPR002912">
    <property type="entry name" value="ACT_dom"/>
</dbReference>
<evidence type="ECO:0000256" key="4">
    <source>
        <dbReference type="ARBA" id="ARBA00011744"/>
    </source>
</evidence>
<protein>
    <recommendedName>
        <fullName evidence="8">Acetolactate synthase small subunit</fullName>
        <shortName evidence="8">AHAS</shortName>
        <shortName evidence="8">ALS</shortName>
        <ecNumber evidence="8">2.2.1.6</ecNumber>
    </recommendedName>
    <alternativeName>
        <fullName evidence="8">Acetohydroxy-acid synthase small subunit</fullName>
    </alternativeName>
</protein>
<dbReference type="Pfam" id="PF10369">
    <property type="entry name" value="ALS_ss_C"/>
    <property type="match status" value="1"/>
</dbReference>
<dbReference type="RefSeq" id="WP_079699152.1">
    <property type="nucleotide sequence ID" value="NZ_JADNAH010000011.1"/>
</dbReference>
<keyword evidence="5 8" id="KW-0028">Amino-acid biosynthesis</keyword>
<comment type="catalytic activity">
    <reaction evidence="7 8">
        <text>2 pyruvate + H(+) = (2S)-2-acetolactate + CO2</text>
        <dbReference type="Rhea" id="RHEA:25249"/>
        <dbReference type="ChEBI" id="CHEBI:15361"/>
        <dbReference type="ChEBI" id="CHEBI:15378"/>
        <dbReference type="ChEBI" id="CHEBI:16526"/>
        <dbReference type="ChEBI" id="CHEBI:58476"/>
        <dbReference type="EC" id="2.2.1.6"/>
    </reaction>
</comment>
<evidence type="ECO:0000313" key="10">
    <source>
        <dbReference type="EMBL" id="TCL42282.1"/>
    </source>
</evidence>
<comment type="similarity">
    <text evidence="3 8">Belongs to the acetolactate synthase small subunit family.</text>
</comment>
<dbReference type="SUPFAM" id="SSF55021">
    <property type="entry name" value="ACT-like"/>
    <property type="match status" value="2"/>
</dbReference>
<dbReference type="NCBIfam" id="NF008864">
    <property type="entry name" value="PRK11895.1"/>
    <property type="match status" value="1"/>
</dbReference>
<comment type="pathway">
    <text evidence="2 8">Amino-acid biosynthesis; L-valine biosynthesis; L-valine from pyruvate: step 1/4.</text>
</comment>
<dbReference type="InterPro" id="IPR019455">
    <property type="entry name" value="Acetolactate_synth_ssu_C"/>
</dbReference>
<sequence length="169" mass="18746">METNEKEYVVSVLARNHTGVLLRISGLFSRRCYNIMSIVAAQTEDPGVSQIIIVVRGDERIIRQVDKQLGKLYDVIGVRVLEKEDSVIREYLLLKVGGNAGEIDAIVNIANMFKASILDVSQNTLILELAGDTHTLNSFIELLRPHGILKIIRTGRTAMERGAASEETL</sequence>
<dbReference type="Gene3D" id="3.30.70.260">
    <property type="match status" value="1"/>
</dbReference>
<evidence type="ECO:0000256" key="8">
    <source>
        <dbReference type="RuleBase" id="RU368092"/>
    </source>
</evidence>
<keyword evidence="8" id="KW-0808">Transferase</keyword>
<dbReference type="Gene3D" id="3.30.70.1150">
    <property type="entry name" value="ACT-like. Chain A, domain 2"/>
    <property type="match status" value="1"/>
</dbReference>
<dbReference type="PANTHER" id="PTHR30239:SF0">
    <property type="entry name" value="ACETOLACTATE SYNTHASE SMALL SUBUNIT 1, CHLOROPLASTIC"/>
    <property type="match status" value="1"/>
</dbReference>
<evidence type="ECO:0000256" key="5">
    <source>
        <dbReference type="ARBA" id="ARBA00022605"/>
    </source>
</evidence>
<evidence type="ECO:0000256" key="6">
    <source>
        <dbReference type="ARBA" id="ARBA00023304"/>
    </source>
</evidence>
<evidence type="ECO:0000259" key="9">
    <source>
        <dbReference type="PROSITE" id="PS51671"/>
    </source>
</evidence>
<dbReference type="AlphaFoldDB" id="A0A9X8Y7H9"/>
<dbReference type="InterPro" id="IPR054480">
    <property type="entry name" value="AHAS_small-like_ACT"/>
</dbReference>
<dbReference type="GO" id="GO:0009099">
    <property type="term" value="P:L-valine biosynthetic process"/>
    <property type="evidence" value="ECO:0007669"/>
    <property type="project" value="UniProtKB-UniRule"/>
</dbReference>
<organism evidence="10 11">
    <name type="scientific">Harryflintia acetispora</name>
    <dbReference type="NCBI Taxonomy" id="1849041"/>
    <lineage>
        <taxon>Bacteria</taxon>
        <taxon>Bacillati</taxon>
        <taxon>Bacillota</taxon>
        <taxon>Clostridia</taxon>
        <taxon>Eubacteriales</taxon>
        <taxon>Oscillospiraceae</taxon>
        <taxon>Harryflintia</taxon>
    </lineage>
</organism>
<comment type="subunit">
    <text evidence="4 8">Dimer of large and small chains.</text>
</comment>
<gene>
    <name evidence="10" type="ORF">EDD78_11145</name>
</gene>
<dbReference type="Pfam" id="PF22629">
    <property type="entry name" value="ACT_AHAS_ss"/>
    <property type="match status" value="1"/>
</dbReference>
<dbReference type="GO" id="GO:0009097">
    <property type="term" value="P:isoleucine biosynthetic process"/>
    <property type="evidence" value="ECO:0007669"/>
    <property type="project" value="UniProtKB-UniRule"/>
</dbReference>
<evidence type="ECO:0000256" key="7">
    <source>
        <dbReference type="ARBA" id="ARBA00048670"/>
    </source>
</evidence>
<dbReference type="EC" id="2.2.1.6" evidence="8"/>
<dbReference type="PANTHER" id="PTHR30239">
    <property type="entry name" value="ACETOLACTATE SYNTHASE SMALL SUBUNIT"/>
    <property type="match status" value="1"/>
</dbReference>